<evidence type="ECO:0000256" key="1">
    <source>
        <dbReference type="SAM" id="MobiDB-lite"/>
    </source>
</evidence>
<comment type="caution">
    <text evidence="2">The sequence shown here is derived from an EMBL/GenBank/DDBJ whole genome shotgun (WGS) entry which is preliminary data.</text>
</comment>
<feature type="compositionally biased region" description="Low complexity" evidence="1">
    <location>
        <begin position="157"/>
        <end position="170"/>
    </location>
</feature>
<feature type="region of interest" description="Disordered" evidence="1">
    <location>
        <begin position="19"/>
        <end position="52"/>
    </location>
</feature>
<keyword evidence="3" id="KW-1185">Reference proteome</keyword>
<feature type="compositionally biased region" description="Basic and acidic residues" evidence="1">
    <location>
        <begin position="196"/>
        <end position="205"/>
    </location>
</feature>
<dbReference type="EMBL" id="CALTRL010005689">
    <property type="protein sequence ID" value="CAH7684864.1"/>
    <property type="molecule type" value="Genomic_DNA"/>
</dbReference>
<dbReference type="AlphaFoldDB" id="A0AAV0BED7"/>
<name>A0AAV0BED7_PHAPC</name>
<dbReference type="Proteomes" id="UP001153365">
    <property type="component" value="Unassembled WGS sequence"/>
</dbReference>
<feature type="compositionally biased region" description="Gly residues" evidence="1">
    <location>
        <begin position="121"/>
        <end position="143"/>
    </location>
</feature>
<evidence type="ECO:0000313" key="3">
    <source>
        <dbReference type="Proteomes" id="UP001153365"/>
    </source>
</evidence>
<accession>A0AAV0BED7</accession>
<organism evidence="2 3">
    <name type="scientific">Phakopsora pachyrhizi</name>
    <name type="common">Asian soybean rust disease fungus</name>
    <dbReference type="NCBI Taxonomy" id="170000"/>
    <lineage>
        <taxon>Eukaryota</taxon>
        <taxon>Fungi</taxon>
        <taxon>Dikarya</taxon>
        <taxon>Basidiomycota</taxon>
        <taxon>Pucciniomycotina</taxon>
        <taxon>Pucciniomycetes</taxon>
        <taxon>Pucciniales</taxon>
        <taxon>Phakopsoraceae</taxon>
        <taxon>Phakopsora</taxon>
    </lineage>
</organism>
<protein>
    <submittedName>
        <fullName evidence="2">Expressed protein</fullName>
    </submittedName>
</protein>
<reference evidence="2" key="1">
    <citation type="submission" date="2022-06" db="EMBL/GenBank/DDBJ databases">
        <authorList>
            <consortium name="SYNGENTA / RWTH Aachen University"/>
        </authorList>
    </citation>
    <scope>NUCLEOTIDE SEQUENCE</scope>
</reference>
<feature type="region of interest" description="Disordered" evidence="1">
    <location>
        <begin position="118"/>
        <end position="243"/>
    </location>
</feature>
<gene>
    <name evidence="2" type="ORF">PPACK8108_LOCUS19299</name>
</gene>
<feature type="compositionally biased region" description="Polar residues" evidence="1">
    <location>
        <begin position="22"/>
        <end position="40"/>
    </location>
</feature>
<proteinExistence type="predicted"/>
<sequence length="256" mass="28593">MAQNQEKAEDFAQWLGDRWSVADQSSSNQQNAVRRVSANQNREEDYYEGGGVGETKMLKSRARQILISEELSSSPKSFENDDDGIIHPYRKKSHNKESYYFQKNQGVGARMKKGFRSGTDAVGGGVGSVGGVGTKRIGGGGGEKTVEMESLVRTRSSSDSSSFSYGSKSSSNERITKSDHQGKKRFSSSSNNNTRNDGKNRDNQKRNTATNKMKKRKDKKGIKEEEEEEEGRTGEQEAYDYDEFEISRINVLISHD</sequence>
<evidence type="ECO:0000313" key="2">
    <source>
        <dbReference type="EMBL" id="CAH7684864.1"/>
    </source>
</evidence>